<evidence type="ECO:0000313" key="2">
    <source>
        <dbReference type="Proteomes" id="UP000276215"/>
    </source>
</evidence>
<name>A0A3N4J0P3_9PEZI</name>
<accession>A0A3N4J0P3</accession>
<gene>
    <name evidence="1" type="ORF">L873DRAFT_270836</name>
</gene>
<dbReference type="EMBL" id="ML120489">
    <property type="protein sequence ID" value="RPA91716.1"/>
    <property type="molecule type" value="Genomic_DNA"/>
</dbReference>
<proteinExistence type="predicted"/>
<protein>
    <submittedName>
        <fullName evidence="1">Uncharacterized protein</fullName>
    </submittedName>
</protein>
<organism evidence="1 2">
    <name type="scientific">Choiromyces venosus 120613-1</name>
    <dbReference type="NCBI Taxonomy" id="1336337"/>
    <lineage>
        <taxon>Eukaryota</taxon>
        <taxon>Fungi</taxon>
        <taxon>Dikarya</taxon>
        <taxon>Ascomycota</taxon>
        <taxon>Pezizomycotina</taxon>
        <taxon>Pezizomycetes</taxon>
        <taxon>Pezizales</taxon>
        <taxon>Tuberaceae</taxon>
        <taxon>Choiromyces</taxon>
    </lineage>
</organism>
<sequence length="93" mass="10494">MLIAEASLRFLWQKKCQPTSGLLRSLATKTVVNTGLGQGKLSTGNLAISISVWSYHPSFGNFRSFITIHKYCRITAAQPQGTQNRRYCFKQRN</sequence>
<reference evidence="1 2" key="1">
    <citation type="journal article" date="2018" name="Nat. Ecol. Evol.">
        <title>Pezizomycetes genomes reveal the molecular basis of ectomycorrhizal truffle lifestyle.</title>
        <authorList>
            <person name="Murat C."/>
            <person name="Payen T."/>
            <person name="Noel B."/>
            <person name="Kuo A."/>
            <person name="Morin E."/>
            <person name="Chen J."/>
            <person name="Kohler A."/>
            <person name="Krizsan K."/>
            <person name="Balestrini R."/>
            <person name="Da Silva C."/>
            <person name="Montanini B."/>
            <person name="Hainaut M."/>
            <person name="Levati E."/>
            <person name="Barry K.W."/>
            <person name="Belfiori B."/>
            <person name="Cichocki N."/>
            <person name="Clum A."/>
            <person name="Dockter R.B."/>
            <person name="Fauchery L."/>
            <person name="Guy J."/>
            <person name="Iotti M."/>
            <person name="Le Tacon F."/>
            <person name="Lindquist E.A."/>
            <person name="Lipzen A."/>
            <person name="Malagnac F."/>
            <person name="Mello A."/>
            <person name="Molinier V."/>
            <person name="Miyauchi S."/>
            <person name="Poulain J."/>
            <person name="Riccioni C."/>
            <person name="Rubini A."/>
            <person name="Sitrit Y."/>
            <person name="Splivallo R."/>
            <person name="Traeger S."/>
            <person name="Wang M."/>
            <person name="Zifcakova L."/>
            <person name="Wipf D."/>
            <person name="Zambonelli A."/>
            <person name="Paolocci F."/>
            <person name="Nowrousian M."/>
            <person name="Ottonello S."/>
            <person name="Baldrian P."/>
            <person name="Spatafora J.W."/>
            <person name="Henrissat B."/>
            <person name="Nagy L.G."/>
            <person name="Aury J.M."/>
            <person name="Wincker P."/>
            <person name="Grigoriev I.V."/>
            <person name="Bonfante P."/>
            <person name="Martin F.M."/>
        </authorList>
    </citation>
    <scope>NUCLEOTIDE SEQUENCE [LARGE SCALE GENOMIC DNA]</scope>
    <source>
        <strain evidence="1 2">120613-1</strain>
    </source>
</reference>
<dbReference type="Proteomes" id="UP000276215">
    <property type="component" value="Unassembled WGS sequence"/>
</dbReference>
<evidence type="ECO:0000313" key="1">
    <source>
        <dbReference type="EMBL" id="RPA91716.1"/>
    </source>
</evidence>
<dbReference type="AlphaFoldDB" id="A0A3N4J0P3"/>
<keyword evidence="2" id="KW-1185">Reference proteome</keyword>